<protein>
    <submittedName>
        <fullName evidence="1">Uncharacterized protein</fullName>
    </submittedName>
</protein>
<dbReference type="EMBL" id="MFLD01000031">
    <property type="protein sequence ID" value="OGG59000.1"/>
    <property type="molecule type" value="Genomic_DNA"/>
</dbReference>
<evidence type="ECO:0000313" key="2">
    <source>
        <dbReference type="Proteomes" id="UP000178042"/>
    </source>
</evidence>
<name>A0A1F6DCE2_9BACT</name>
<dbReference type="Proteomes" id="UP000178042">
    <property type="component" value="Unassembled WGS sequence"/>
</dbReference>
<sequence length="200" mass="23488">MKFPQLTNLFQRRKERLYTPPERGQEDIFPFEAIDMRQIPLNVQELLESKRKHESRFSFSAVHPWEESLKVEQPGITSYIATHSLDYAKSRMSHFVDFISGKIAGESTIVHSEMLQGKHTPYPEWTATTESSDFQRRGLAERRLALMHAYCKRAYGASLYSSPDVRYEARKLWQKLQRDGRAKTADSLDRKGRKRFQFLK</sequence>
<evidence type="ECO:0000313" key="1">
    <source>
        <dbReference type="EMBL" id="OGG59000.1"/>
    </source>
</evidence>
<organism evidence="1 2">
    <name type="scientific">Candidatus Kaiserbacteria bacterium RIFCSPHIGHO2_02_FULL_49_16</name>
    <dbReference type="NCBI Taxonomy" id="1798490"/>
    <lineage>
        <taxon>Bacteria</taxon>
        <taxon>Candidatus Kaiseribacteriota</taxon>
    </lineage>
</organism>
<accession>A0A1F6DCE2</accession>
<comment type="caution">
    <text evidence="1">The sequence shown here is derived from an EMBL/GenBank/DDBJ whole genome shotgun (WGS) entry which is preliminary data.</text>
</comment>
<gene>
    <name evidence="1" type="ORF">A3C86_01285</name>
</gene>
<reference evidence="1 2" key="1">
    <citation type="journal article" date="2016" name="Nat. Commun.">
        <title>Thousands of microbial genomes shed light on interconnected biogeochemical processes in an aquifer system.</title>
        <authorList>
            <person name="Anantharaman K."/>
            <person name="Brown C.T."/>
            <person name="Hug L.A."/>
            <person name="Sharon I."/>
            <person name="Castelle C.J."/>
            <person name="Probst A.J."/>
            <person name="Thomas B.C."/>
            <person name="Singh A."/>
            <person name="Wilkins M.J."/>
            <person name="Karaoz U."/>
            <person name="Brodie E.L."/>
            <person name="Williams K.H."/>
            <person name="Hubbard S.S."/>
            <person name="Banfield J.F."/>
        </authorList>
    </citation>
    <scope>NUCLEOTIDE SEQUENCE [LARGE SCALE GENOMIC DNA]</scope>
</reference>
<dbReference type="AlphaFoldDB" id="A0A1F6DCE2"/>
<proteinExistence type="predicted"/>